<accession>A0A0L7D2X9</accession>
<evidence type="ECO:0000313" key="1">
    <source>
        <dbReference type="EMBL" id="KOA66221.1"/>
    </source>
</evidence>
<dbReference type="EMBL" id="AVQC01000006">
    <property type="protein sequence ID" value="KOA66221.1"/>
    <property type="molecule type" value="Genomic_DNA"/>
</dbReference>
<gene>
    <name evidence="1" type="ORF">BBM1114_02205</name>
</gene>
<name>A0A0L7D2X9_BIFBR</name>
<sequence>MNNSEALIPYKAITIYPTLPYQPKKKHNLLAYGDSGINAIYKTISE</sequence>
<dbReference type="Proteomes" id="UP000036802">
    <property type="component" value="Unassembled WGS sequence"/>
</dbReference>
<reference evidence="1 2" key="1">
    <citation type="journal article" date="2015" name="Int J Genomics">
        <title>Comparative Genomics Revealed Genetic Diversity and Species/Strain-Level Differences in Carbohydrate Metabolism of Three Probiotic Bifidobacterial Species.</title>
        <authorList>
            <person name="Odamaki T."/>
            <person name="Horigome A."/>
            <person name="Sugahara H."/>
            <person name="Hashikura N."/>
            <person name="Minami J."/>
            <person name="Xiao J.Z."/>
            <person name="Abe F."/>
        </authorList>
    </citation>
    <scope>NUCLEOTIDE SEQUENCE [LARGE SCALE GENOMIC DNA]</scope>
    <source>
        <strain evidence="1 2">MCC 1114</strain>
    </source>
</reference>
<protein>
    <submittedName>
        <fullName evidence="1">Uncharacterized protein</fullName>
    </submittedName>
</protein>
<evidence type="ECO:0000313" key="2">
    <source>
        <dbReference type="Proteomes" id="UP000036802"/>
    </source>
</evidence>
<dbReference type="AlphaFoldDB" id="A0A0L7D2X9"/>
<comment type="caution">
    <text evidence="1">The sequence shown here is derived from an EMBL/GenBank/DDBJ whole genome shotgun (WGS) entry which is preliminary data.</text>
</comment>
<proteinExistence type="predicted"/>
<organism evidence="1 2">
    <name type="scientific">Bifidobacterium breve MCC 1114</name>
    <dbReference type="NCBI Taxonomy" id="1365964"/>
    <lineage>
        <taxon>Bacteria</taxon>
        <taxon>Bacillati</taxon>
        <taxon>Actinomycetota</taxon>
        <taxon>Actinomycetes</taxon>
        <taxon>Bifidobacteriales</taxon>
        <taxon>Bifidobacteriaceae</taxon>
        <taxon>Bifidobacterium</taxon>
    </lineage>
</organism>